<dbReference type="InterPro" id="IPR036388">
    <property type="entry name" value="WH-like_DNA-bd_sf"/>
</dbReference>
<dbReference type="SMART" id="SM00899">
    <property type="entry name" value="FeoA"/>
    <property type="match status" value="1"/>
</dbReference>
<comment type="similarity">
    <text evidence="2">Belongs to the DtxR/MntR family.</text>
</comment>
<organism evidence="13 14">
    <name type="scientific">Gulosibacter bifidus</name>
    <dbReference type="NCBI Taxonomy" id="272239"/>
    <lineage>
        <taxon>Bacteria</taxon>
        <taxon>Bacillati</taxon>
        <taxon>Actinomycetota</taxon>
        <taxon>Actinomycetes</taxon>
        <taxon>Micrococcales</taxon>
        <taxon>Microbacteriaceae</taxon>
        <taxon>Gulosibacter</taxon>
    </lineage>
</organism>
<evidence type="ECO:0000256" key="5">
    <source>
        <dbReference type="ARBA" id="ARBA00022491"/>
    </source>
</evidence>
<reference evidence="14" key="1">
    <citation type="journal article" date="2019" name="Int. J. Syst. Evol. Microbiol.">
        <title>The Global Catalogue of Microorganisms (GCM) 10K type strain sequencing project: providing services to taxonomists for standard genome sequencing and annotation.</title>
        <authorList>
            <consortium name="The Broad Institute Genomics Platform"/>
            <consortium name="The Broad Institute Genome Sequencing Center for Infectious Disease"/>
            <person name="Wu L."/>
            <person name="Ma J."/>
        </authorList>
    </citation>
    <scope>NUCLEOTIDE SEQUENCE [LARGE SCALE GENOMIC DNA]</scope>
    <source>
        <strain evidence="14">TISTR 1511</strain>
    </source>
</reference>
<keyword evidence="10" id="KW-0464">Manganese</keyword>
<evidence type="ECO:0000256" key="1">
    <source>
        <dbReference type="ARBA" id="ARBA00004496"/>
    </source>
</evidence>
<keyword evidence="6" id="KW-0805">Transcription regulation</keyword>
<dbReference type="InterPro" id="IPR001367">
    <property type="entry name" value="Fe_dep_repressor"/>
</dbReference>
<dbReference type="Pfam" id="PF04023">
    <property type="entry name" value="FeoA"/>
    <property type="match status" value="1"/>
</dbReference>
<evidence type="ECO:0000256" key="7">
    <source>
        <dbReference type="ARBA" id="ARBA00023125"/>
    </source>
</evidence>
<dbReference type="PANTHER" id="PTHR33238:SF11">
    <property type="entry name" value="TRANSCRIPTIONAL REGULATOR MNTR"/>
    <property type="match status" value="1"/>
</dbReference>
<dbReference type="SMART" id="SM00529">
    <property type="entry name" value="HTH_DTXR"/>
    <property type="match status" value="1"/>
</dbReference>
<evidence type="ECO:0000256" key="2">
    <source>
        <dbReference type="ARBA" id="ARBA00007871"/>
    </source>
</evidence>
<comment type="subcellular location">
    <subcellularLocation>
        <location evidence="1">Cytoplasm</location>
    </subcellularLocation>
</comment>
<dbReference type="Pfam" id="PF01325">
    <property type="entry name" value="Fe_dep_repress"/>
    <property type="match status" value="1"/>
</dbReference>
<dbReference type="Gene3D" id="1.10.60.10">
    <property type="entry name" value="Iron dependent repressor, metal binding and dimerisation domain"/>
    <property type="match status" value="1"/>
</dbReference>
<keyword evidence="5" id="KW-0678">Repressor</keyword>
<sequence>MSVSTLSASTQDYLKAVWVLSEWTEKPVTPSIIAERIGVTTSTVSITLGKLAKQGFVNHERYGAVTLTPEGEQLALAMVRRHRILETFLVEMLGYTWDEVHDEAERLEHAVSDLLISRLDTHLGHPNRDPHGDPIPSPTGELVNLDEAVMLADVPANTRVRIERVNDAQPEMLREFSRRGIGVGSVLTTADPDPLADTVSVTISGVKTPVLLGAAARRALWVVAADSPKQ</sequence>
<evidence type="ECO:0000256" key="9">
    <source>
        <dbReference type="ARBA" id="ARBA00023163"/>
    </source>
</evidence>
<dbReference type="RefSeq" id="WP_066059142.1">
    <property type="nucleotide sequence ID" value="NZ_JBHUNF010000010.1"/>
</dbReference>
<comment type="caution">
    <text evidence="13">The sequence shown here is derived from an EMBL/GenBank/DDBJ whole genome shotgun (WGS) entry which is preliminary data.</text>
</comment>
<dbReference type="PANTHER" id="PTHR33238">
    <property type="entry name" value="IRON (METAL) DEPENDENT REPRESSOR, DTXR FAMILY"/>
    <property type="match status" value="1"/>
</dbReference>
<evidence type="ECO:0000256" key="3">
    <source>
        <dbReference type="ARBA" id="ARBA00011738"/>
    </source>
</evidence>
<evidence type="ECO:0000256" key="4">
    <source>
        <dbReference type="ARBA" id="ARBA00022490"/>
    </source>
</evidence>
<dbReference type="SUPFAM" id="SSF46785">
    <property type="entry name" value="Winged helix' DNA-binding domain"/>
    <property type="match status" value="1"/>
</dbReference>
<name>A0ABW5RKA4_9MICO</name>
<keyword evidence="4" id="KW-0963">Cytoplasm</keyword>
<dbReference type="InterPro" id="IPR007167">
    <property type="entry name" value="Fe-transptr_FeoA-like"/>
</dbReference>
<feature type="domain" description="HTH dtxR-type" evidence="12">
    <location>
        <begin position="6"/>
        <end position="68"/>
    </location>
</feature>
<evidence type="ECO:0000259" key="12">
    <source>
        <dbReference type="PROSITE" id="PS50944"/>
    </source>
</evidence>
<dbReference type="Proteomes" id="UP001597453">
    <property type="component" value="Unassembled WGS sequence"/>
</dbReference>
<dbReference type="InterPro" id="IPR050536">
    <property type="entry name" value="DtxR_MntR_Metal-Reg"/>
</dbReference>
<dbReference type="InterPro" id="IPR022687">
    <property type="entry name" value="HTH_DTXR"/>
</dbReference>
<evidence type="ECO:0000256" key="8">
    <source>
        <dbReference type="ARBA" id="ARBA00023159"/>
    </source>
</evidence>
<dbReference type="InterPro" id="IPR036421">
    <property type="entry name" value="Fe_dep_repressor_sf"/>
</dbReference>
<dbReference type="Gene3D" id="1.10.10.10">
    <property type="entry name" value="Winged helix-like DNA-binding domain superfamily/Winged helix DNA-binding domain"/>
    <property type="match status" value="1"/>
</dbReference>
<dbReference type="InterPro" id="IPR022689">
    <property type="entry name" value="Iron_dep_repressor"/>
</dbReference>
<comment type="subunit">
    <text evidence="3">Homodimer.</text>
</comment>
<evidence type="ECO:0000256" key="10">
    <source>
        <dbReference type="ARBA" id="ARBA00023211"/>
    </source>
</evidence>
<keyword evidence="9" id="KW-0804">Transcription</keyword>
<evidence type="ECO:0000256" key="6">
    <source>
        <dbReference type="ARBA" id="ARBA00023015"/>
    </source>
</evidence>
<evidence type="ECO:0000256" key="11">
    <source>
        <dbReference type="ARBA" id="ARBA00032593"/>
    </source>
</evidence>
<protein>
    <recommendedName>
        <fullName evidence="11">Manganese transport regulator</fullName>
    </recommendedName>
</protein>
<evidence type="ECO:0000313" key="13">
    <source>
        <dbReference type="EMBL" id="MFD2675513.1"/>
    </source>
</evidence>
<dbReference type="EMBL" id="JBHUNF010000010">
    <property type="protein sequence ID" value="MFD2675513.1"/>
    <property type="molecule type" value="Genomic_DNA"/>
</dbReference>
<dbReference type="SUPFAM" id="SSF47979">
    <property type="entry name" value="Iron-dependent repressor protein, dimerization domain"/>
    <property type="match status" value="1"/>
</dbReference>
<dbReference type="Pfam" id="PF02742">
    <property type="entry name" value="Fe_dep_repr_C"/>
    <property type="match status" value="1"/>
</dbReference>
<proteinExistence type="inferred from homology"/>
<accession>A0ABW5RKA4</accession>
<dbReference type="InterPro" id="IPR036390">
    <property type="entry name" value="WH_DNA-bd_sf"/>
</dbReference>
<evidence type="ECO:0000313" key="14">
    <source>
        <dbReference type="Proteomes" id="UP001597453"/>
    </source>
</evidence>
<dbReference type="PROSITE" id="PS50944">
    <property type="entry name" value="HTH_DTXR"/>
    <property type="match status" value="1"/>
</dbReference>
<keyword evidence="14" id="KW-1185">Reference proteome</keyword>
<keyword evidence="7" id="KW-0238">DNA-binding</keyword>
<gene>
    <name evidence="13" type="ORF">ACFSUQ_09450</name>
</gene>
<keyword evidence="8" id="KW-0010">Activator</keyword>